<feature type="transmembrane region" description="Helical" evidence="2">
    <location>
        <begin position="255"/>
        <end position="278"/>
    </location>
</feature>
<feature type="compositionally biased region" description="Low complexity" evidence="1">
    <location>
        <begin position="286"/>
        <end position="301"/>
    </location>
</feature>
<feature type="region of interest" description="Disordered" evidence="1">
    <location>
        <begin position="285"/>
        <end position="312"/>
    </location>
</feature>
<evidence type="ECO:0000256" key="1">
    <source>
        <dbReference type="SAM" id="MobiDB-lite"/>
    </source>
</evidence>
<keyword evidence="2" id="KW-0812">Transmembrane</keyword>
<sequence length="449" mass="50032">MTNSEMQTFTTSLPLSTSKTSIINHTSDEYDTLNHHQNNRSLSVESGIGLTNEAYEVFESEGNRGDSQISGAYTALDVHQPPTPINQDTRYEDLQRYEKMTRDGGHSGVSQPSKEHQIYSLPEFQQQTSDIKHKDRLYSLPEHNTDSNNEMSTNQRHQHSRTLPIGGHKKANVLYESNRSGSLDQNNYRQSPIPSSVGGSKKKNILYESTTMTETNHRIDRGLNKISITKQNSTSTRTICKNRNTVCGIPTKQCFMVLNVIFGVCAIVALIIGIFLVIHQQDGHEQSNVSNSNSQQNKGSSGTTSGPDNTQLNQMLNSLKDITSHLKKLDRTISTVNNTVGSLANKIPKDKYTNSKYASITTFKDCVYKRKRALNTDLKRDTPGAELFATVNAPVNKTIIGASCDGMASSIQLKVTTDPPRFQCHCVGYTLVKGLTMECLLHYWLCPKY</sequence>
<proteinExistence type="predicted"/>
<feature type="region of interest" description="Disordered" evidence="1">
    <location>
        <begin position="140"/>
        <end position="201"/>
    </location>
</feature>
<keyword evidence="2" id="KW-0472">Membrane</keyword>
<name>A0A7M5ULU5_9CNID</name>
<feature type="compositionally biased region" description="Polar residues" evidence="1">
    <location>
        <begin position="175"/>
        <end position="198"/>
    </location>
</feature>
<dbReference type="AlphaFoldDB" id="A0A7M5ULU5"/>
<feature type="compositionally biased region" description="Polar residues" evidence="1">
    <location>
        <begin position="146"/>
        <end position="155"/>
    </location>
</feature>
<protein>
    <submittedName>
        <fullName evidence="3">Uncharacterized protein</fullName>
    </submittedName>
</protein>
<feature type="compositionally biased region" description="Polar residues" evidence="1">
    <location>
        <begin position="302"/>
        <end position="312"/>
    </location>
</feature>
<organism evidence="3 4">
    <name type="scientific">Clytia hemisphaerica</name>
    <dbReference type="NCBI Taxonomy" id="252671"/>
    <lineage>
        <taxon>Eukaryota</taxon>
        <taxon>Metazoa</taxon>
        <taxon>Cnidaria</taxon>
        <taxon>Hydrozoa</taxon>
        <taxon>Hydroidolina</taxon>
        <taxon>Leptothecata</taxon>
        <taxon>Obeliida</taxon>
        <taxon>Clytiidae</taxon>
        <taxon>Clytia</taxon>
    </lineage>
</organism>
<keyword evidence="2" id="KW-1133">Transmembrane helix</keyword>
<accession>A0A7M5ULU5</accession>
<keyword evidence="4" id="KW-1185">Reference proteome</keyword>
<dbReference type="EnsemblMetazoa" id="CLYHEMT001401.1">
    <property type="protein sequence ID" value="CLYHEMP001401.1"/>
    <property type="gene ID" value="CLYHEMG001401"/>
</dbReference>
<evidence type="ECO:0000256" key="2">
    <source>
        <dbReference type="SAM" id="Phobius"/>
    </source>
</evidence>
<evidence type="ECO:0000313" key="3">
    <source>
        <dbReference type="EnsemblMetazoa" id="CLYHEMP001401.1"/>
    </source>
</evidence>
<evidence type="ECO:0000313" key="4">
    <source>
        <dbReference type="Proteomes" id="UP000594262"/>
    </source>
</evidence>
<reference evidence="3" key="1">
    <citation type="submission" date="2021-01" db="UniProtKB">
        <authorList>
            <consortium name="EnsemblMetazoa"/>
        </authorList>
    </citation>
    <scope>IDENTIFICATION</scope>
</reference>
<dbReference type="RefSeq" id="XP_066919960.1">
    <property type="nucleotide sequence ID" value="XM_067063859.1"/>
</dbReference>
<dbReference type="GeneID" id="136807260"/>
<dbReference type="Proteomes" id="UP000594262">
    <property type="component" value="Unplaced"/>
</dbReference>